<evidence type="ECO:0000313" key="3">
    <source>
        <dbReference type="Proteomes" id="UP000826271"/>
    </source>
</evidence>
<proteinExistence type="predicted"/>
<accession>A0AAV6X067</accession>
<organism evidence="2 3">
    <name type="scientific">Buddleja alternifolia</name>
    <dbReference type="NCBI Taxonomy" id="168488"/>
    <lineage>
        <taxon>Eukaryota</taxon>
        <taxon>Viridiplantae</taxon>
        <taxon>Streptophyta</taxon>
        <taxon>Embryophyta</taxon>
        <taxon>Tracheophyta</taxon>
        <taxon>Spermatophyta</taxon>
        <taxon>Magnoliopsida</taxon>
        <taxon>eudicotyledons</taxon>
        <taxon>Gunneridae</taxon>
        <taxon>Pentapetalae</taxon>
        <taxon>asterids</taxon>
        <taxon>lamiids</taxon>
        <taxon>Lamiales</taxon>
        <taxon>Scrophulariaceae</taxon>
        <taxon>Buddlejeae</taxon>
        <taxon>Buddleja</taxon>
    </lineage>
</organism>
<dbReference type="InterPro" id="IPR017451">
    <property type="entry name" value="F-box-assoc_interact_dom"/>
</dbReference>
<dbReference type="NCBIfam" id="TIGR01640">
    <property type="entry name" value="F_box_assoc_1"/>
    <property type="match status" value="1"/>
</dbReference>
<protein>
    <recommendedName>
        <fullName evidence="1">F-box domain-containing protein</fullName>
    </recommendedName>
</protein>
<dbReference type="SMART" id="SM00256">
    <property type="entry name" value="FBOX"/>
    <property type="match status" value="1"/>
</dbReference>
<dbReference type="Gene3D" id="1.20.1280.50">
    <property type="match status" value="1"/>
</dbReference>
<dbReference type="PROSITE" id="PS50181">
    <property type="entry name" value="FBOX"/>
    <property type="match status" value="1"/>
</dbReference>
<dbReference type="PANTHER" id="PTHR31672">
    <property type="entry name" value="BNACNNG10540D PROTEIN"/>
    <property type="match status" value="1"/>
</dbReference>
<evidence type="ECO:0000259" key="1">
    <source>
        <dbReference type="PROSITE" id="PS50181"/>
    </source>
</evidence>
<dbReference type="InterPro" id="IPR036047">
    <property type="entry name" value="F-box-like_dom_sf"/>
</dbReference>
<dbReference type="CDD" id="cd22157">
    <property type="entry name" value="F-box_AtFBW1-like"/>
    <property type="match status" value="1"/>
</dbReference>
<keyword evidence="3" id="KW-1185">Reference proteome</keyword>
<dbReference type="Pfam" id="PF07734">
    <property type="entry name" value="FBA_1"/>
    <property type="match status" value="1"/>
</dbReference>
<comment type="caution">
    <text evidence="2">The sequence shown here is derived from an EMBL/GenBank/DDBJ whole genome shotgun (WGS) entry which is preliminary data.</text>
</comment>
<sequence>MISSSDSTTSYEEESLPRDVILEILSRLPPENLLNFRSVCRSWLSIIRDAKFIAKSNLRNENTNGRIIIITEEYPNPYRGLKLRILSDTNPAIIQDNTKLVSAHNKSMIGYYRVMSTCNGLFCYAGVQDDYGIQLCNPCGRWATSIRQIRFTNYLNKELYYGVGYDPLTNDYKVIKLMPPANWTSPPTEAAIYSVKAKIWKRLNDRLPSETPSGRSIFLHGNIHWLAKTVSPPFKIEFIMLFDVCDEVFGEIELPEIDERNKYTSISVVKGLLCLLVTEICADNRICHVWMMKEYGVVESWTKQCTVALRKDITTCIEVTPGGKIMCSIESNAEGNGKMLYVERTPSKLVLYDPETDQYRNAGETLPFRPAFSLEASLELVDGSGAI</sequence>
<name>A0AAV6X067_9LAMI</name>
<dbReference type="EMBL" id="WHWC01000012">
    <property type="protein sequence ID" value="KAG8372570.1"/>
    <property type="molecule type" value="Genomic_DNA"/>
</dbReference>
<dbReference type="InterPro" id="IPR006527">
    <property type="entry name" value="F-box-assoc_dom_typ1"/>
</dbReference>
<feature type="domain" description="F-box" evidence="1">
    <location>
        <begin position="10"/>
        <end position="56"/>
    </location>
</feature>
<dbReference type="SUPFAM" id="SSF81383">
    <property type="entry name" value="F-box domain"/>
    <property type="match status" value="1"/>
</dbReference>
<dbReference type="Pfam" id="PF00646">
    <property type="entry name" value="F-box"/>
    <property type="match status" value="1"/>
</dbReference>
<dbReference type="InterPro" id="IPR050796">
    <property type="entry name" value="SCF_F-box_component"/>
</dbReference>
<gene>
    <name evidence="2" type="ORF">BUALT_Bualt12G0079800</name>
</gene>
<dbReference type="PANTHER" id="PTHR31672:SF13">
    <property type="entry name" value="F-BOX PROTEIN CPR30-LIKE"/>
    <property type="match status" value="1"/>
</dbReference>
<dbReference type="AlphaFoldDB" id="A0AAV6X067"/>
<dbReference type="Proteomes" id="UP000826271">
    <property type="component" value="Unassembled WGS sequence"/>
</dbReference>
<evidence type="ECO:0000313" key="2">
    <source>
        <dbReference type="EMBL" id="KAG8372570.1"/>
    </source>
</evidence>
<dbReference type="InterPro" id="IPR001810">
    <property type="entry name" value="F-box_dom"/>
</dbReference>
<reference evidence="2" key="1">
    <citation type="submission" date="2019-10" db="EMBL/GenBank/DDBJ databases">
        <authorList>
            <person name="Zhang R."/>
            <person name="Pan Y."/>
            <person name="Wang J."/>
            <person name="Ma R."/>
            <person name="Yu S."/>
        </authorList>
    </citation>
    <scope>NUCLEOTIDE SEQUENCE</scope>
    <source>
        <strain evidence="2">LA-IB0</strain>
        <tissue evidence="2">Leaf</tissue>
    </source>
</reference>